<dbReference type="PANTHER" id="PTHR16557:SF10">
    <property type="entry name" value="2-OXOGLUTARATE-DEPENDENT DIOXYGENASE FAMILY PROTEIN"/>
    <property type="match status" value="1"/>
</dbReference>
<dbReference type="GO" id="GO:0008198">
    <property type="term" value="F:ferrous iron binding"/>
    <property type="evidence" value="ECO:0007669"/>
    <property type="project" value="TreeGrafter"/>
</dbReference>
<dbReference type="Gene3D" id="2.60.120.590">
    <property type="entry name" value="Alpha-ketoglutarate-dependent dioxygenase AlkB-like"/>
    <property type="match status" value="1"/>
</dbReference>
<feature type="domain" description="Fe2OG dioxygenase" evidence="8">
    <location>
        <begin position="297"/>
        <end position="407"/>
    </location>
</feature>
<comment type="caution">
    <text evidence="9">The sequence shown here is derived from an EMBL/GenBank/DDBJ whole genome shotgun (WGS) entry which is preliminary data.</text>
</comment>
<dbReference type="GO" id="GO:0035516">
    <property type="term" value="F:broad specificity oxidative DNA demethylase activity"/>
    <property type="evidence" value="ECO:0007669"/>
    <property type="project" value="TreeGrafter"/>
</dbReference>
<evidence type="ECO:0000256" key="5">
    <source>
        <dbReference type="ARBA" id="ARBA00023004"/>
    </source>
</evidence>
<name>A0AAV0KSN0_9ROSI</name>
<accession>A0AAV0KSN0</accession>
<dbReference type="GO" id="GO:0005737">
    <property type="term" value="C:cytoplasm"/>
    <property type="evidence" value="ECO:0007669"/>
    <property type="project" value="TreeGrafter"/>
</dbReference>
<comment type="cofactor">
    <cofactor evidence="6">
        <name>Fe(2+)</name>
        <dbReference type="ChEBI" id="CHEBI:29033"/>
    </cofactor>
    <text evidence="6">Binds 1 Fe(2+) ion per subunit.</text>
</comment>
<evidence type="ECO:0000256" key="2">
    <source>
        <dbReference type="ARBA" id="ARBA00022723"/>
    </source>
</evidence>
<dbReference type="SUPFAM" id="SSF51197">
    <property type="entry name" value="Clavaminate synthase-like"/>
    <property type="match status" value="1"/>
</dbReference>
<dbReference type="AlphaFoldDB" id="A0AAV0KSN0"/>
<protein>
    <recommendedName>
        <fullName evidence="8">Fe2OG dioxygenase domain-containing protein</fullName>
    </recommendedName>
</protein>
<feature type="compositionally biased region" description="Basic residues" evidence="7">
    <location>
        <begin position="114"/>
        <end position="131"/>
    </location>
</feature>
<dbReference type="InterPro" id="IPR037151">
    <property type="entry name" value="AlkB-like_sf"/>
</dbReference>
<keyword evidence="4" id="KW-0560">Oxidoreductase</keyword>
<comment type="similarity">
    <text evidence="1">Belongs to the alkB family.</text>
</comment>
<feature type="binding site" evidence="6">
    <location>
        <position position="317"/>
    </location>
    <ligand>
        <name>Fe cation</name>
        <dbReference type="ChEBI" id="CHEBI:24875"/>
        <note>catalytic</note>
    </ligand>
</feature>
<dbReference type="Proteomes" id="UP001154282">
    <property type="component" value="Unassembled WGS sequence"/>
</dbReference>
<feature type="region of interest" description="Disordered" evidence="7">
    <location>
        <begin position="95"/>
        <end position="135"/>
    </location>
</feature>
<organism evidence="9 10">
    <name type="scientific">Linum tenue</name>
    <dbReference type="NCBI Taxonomy" id="586396"/>
    <lineage>
        <taxon>Eukaryota</taxon>
        <taxon>Viridiplantae</taxon>
        <taxon>Streptophyta</taxon>
        <taxon>Embryophyta</taxon>
        <taxon>Tracheophyta</taxon>
        <taxon>Spermatophyta</taxon>
        <taxon>Magnoliopsida</taxon>
        <taxon>eudicotyledons</taxon>
        <taxon>Gunneridae</taxon>
        <taxon>Pentapetalae</taxon>
        <taxon>rosids</taxon>
        <taxon>fabids</taxon>
        <taxon>Malpighiales</taxon>
        <taxon>Linaceae</taxon>
        <taxon>Linum</taxon>
    </lineage>
</organism>
<dbReference type="Pfam" id="PF13532">
    <property type="entry name" value="2OG-FeII_Oxy_2"/>
    <property type="match status" value="1"/>
</dbReference>
<evidence type="ECO:0000313" key="10">
    <source>
        <dbReference type="Proteomes" id="UP001154282"/>
    </source>
</evidence>
<proteinExistence type="inferred from homology"/>
<evidence type="ECO:0000259" key="8">
    <source>
        <dbReference type="PROSITE" id="PS51471"/>
    </source>
</evidence>
<dbReference type="GO" id="GO:0035515">
    <property type="term" value="F:oxidative RNA demethylase activity"/>
    <property type="evidence" value="ECO:0007669"/>
    <property type="project" value="TreeGrafter"/>
</dbReference>
<keyword evidence="3" id="KW-0223">Dioxygenase</keyword>
<keyword evidence="2 6" id="KW-0479">Metal-binding</keyword>
<feature type="binding site" evidence="6">
    <location>
        <position position="315"/>
    </location>
    <ligand>
        <name>Fe cation</name>
        <dbReference type="ChEBI" id="CHEBI:24875"/>
        <note>catalytic</note>
    </ligand>
</feature>
<dbReference type="GO" id="GO:0035513">
    <property type="term" value="P:oxidative RNA demethylation"/>
    <property type="evidence" value="ECO:0007669"/>
    <property type="project" value="TreeGrafter"/>
</dbReference>
<dbReference type="PROSITE" id="PS51471">
    <property type="entry name" value="FE2OG_OXY"/>
    <property type="match status" value="1"/>
</dbReference>
<dbReference type="InterPro" id="IPR027450">
    <property type="entry name" value="AlkB-like"/>
</dbReference>
<sequence>MFLLPRPIQAAISTVPAIRRHIFPVFFSTANMNCGSDEVVHGVSAANNSALGTKTSNSKVEAEQTLNSVSIPKRGYSSSNRRRLKVDLRLNSRMEDSAAGSEDCGSSSLPTQFGKKKKKKRLPAPARVKRSKSSERFPKSLVNANDCLLDLEPFDICQLEETRSDSLQCPDNVERLTETPSTELLRPGMVLLKHYITHDSQVEIVKTCRELGLGRGGFYRPGFQDGAKLRLYMMCLGLNWDPETRGYNKRRPIDNVEALHIPDVFKVLVGKAIEDAHEVIRTDGNQSNVEDLLPGMTPDICIVNFYAANGRLGLHQDRDESRESIDRGLPVVSISIGDSAEFLYGDTRNVNEAKRVMLESGDVLIFGGKSRHVFHGVASIIPDSAPTTLVKETGLRQGRLNLTFRQY</sequence>
<keyword evidence="5 6" id="KW-0408">Iron</keyword>
<feature type="binding site" evidence="6">
    <location>
        <position position="375"/>
    </location>
    <ligand>
        <name>Fe cation</name>
        <dbReference type="ChEBI" id="CHEBI:24875"/>
        <note>catalytic</note>
    </ligand>
</feature>
<evidence type="ECO:0000256" key="7">
    <source>
        <dbReference type="SAM" id="MobiDB-lite"/>
    </source>
</evidence>
<keyword evidence="10" id="KW-1185">Reference proteome</keyword>
<evidence type="ECO:0000256" key="4">
    <source>
        <dbReference type="ARBA" id="ARBA00023002"/>
    </source>
</evidence>
<gene>
    <name evidence="9" type="ORF">LITE_LOCUS19728</name>
</gene>
<evidence type="ECO:0000256" key="6">
    <source>
        <dbReference type="PIRSR" id="PIRSR604574-2"/>
    </source>
</evidence>
<reference evidence="9" key="1">
    <citation type="submission" date="2022-08" db="EMBL/GenBank/DDBJ databases">
        <authorList>
            <person name="Gutierrez-Valencia J."/>
        </authorList>
    </citation>
    <scope>NUCLEOTIDE SEQUENCE</scope>
</reference>
<dbReference type="InterPro" id="IPR004574">
    <property type="entry name" value="Alkb"/>
</dbReference>
<evidence type="ECO:0000256" key="3">
    <source>
        <dbReference type="ARBA" id="ARBA00022964"/>
    </source>
</evidence>
<evidence type="ECO:0000256" key="1">
    <source>
        <dbReference type="ARBA" id="ARBA00007879"/>
    </source>
</evidence>
<evidence type="ECO:0000313" key="9">
    <source>
        <dbReference type="EMBL" id="CAI0423959.1"/>
    </source>
</evidence>
<dbReference type="EMBL" id="CAMGYJ010000005">
    <property type="protein sequence ID" value="CAI0423959.1"/>
    <property type="molecule type" value="Genomic_DNA"/>
</dbReference>
<dbReference type="PANTHER" id="PTHR16557">
    <property type="entry name" value="ALKYLATED DNA REPAIR PROTEIN ALKB-RELATED"/>
    <property type="match status" value="1"/>
</dbReference>
<dbReference type="InterPro" id="IPR005123">
    <property type="entry name" value="Oxoglu/Fe-dep_dioxygenase_dom"/>
</dbReference>